<dbReference type="GO" id="GO:0045944">
    <property type="term" value="P:positive regulation of transcription by RNA polymerase II"/>
    <property type="evidence" value="ECO:0007669"/>
    <property type="project" value="TreeGrafter"/>
</dbReference>
<dbReference type="InterPro" id="IPR050663">
    <property type="entry name" value="Ankyrin-SOCS_Box"/>
</dbReference>
<dbReference type="Pfam" id="PF12796">
    <property type="entry name" value="Ank_2"/>
    <property type="match status" value="1"/>
</dbReference>
<keyword evidence="1" id="KW-0677">Repeat</keyword>
<dbReference type="Gene3D" id="1.25.40.20">
    <property type="entry name" value="Ankyrin repeat-containing domain"/>
    <property type="match status" value="2"/>
</dbReference>
<dbReference type="SUPFAM" id="SSF52540">
    <property type="entry name" value="P-loop containing nucleoside triphosphate hydrolases"/>
    <property type="match status" value="1"/>
</dbReference>
<organism evidence="5 6">
    <name type="scientific">Brassicogethes aeneus</name>
    <name type="common">Rape pollen beetle</name>
    <name type="synonym">Meligethes aeneus</name>
    <dbReference type="NCBI Taxonomy" id="1431903"/>
    <lineage>
        <taxon>Eukaryota</taxon>
        <taxon>Metazoa</taxon>
        <taxon>Ecdysozoa</taxon>
        <taxon>Arthropoda</taxon>
        <taxon>Hexapoda</taxon>
        <taxon>Insecta</taxon>
        <taxon>Pterygota</taxon>
        <taxon>Neoptera</taxon>
        <taxon>Endopterygota</taxon>
        <taxon>Coleoptera</taxon>
        <taxon>Polyphaga</taxon>
        <taxon>Cucujiformia</taxon>
        <taxon>Nitidulidae</taxon>
        <taxon>Meligethinae</taxon>
        <taxon>Brassicogethes</taxon>
    </lineage>
</organism>
<dbReference type="InterPro" id="IPR036770">
    <property type="entry name" value="Ankyrin_rpt-contain_sf"/>
</dbReference>
<dbReference type="GO" id="GO:0005634">
    <property type="term" value="C:nucleus"/>
    <property type="evidence" value="ECO:0007669"/>
    <property type="project" value="TreeGrafter"/>
</dbReference>
<evidence type="ECO:0000313" key="6">
    <source>
        <dbReference type="Proteomes" id="UP001154078"/>
    </source>
</evidence>
<dbReference type="EMBL" id="OV121142">
    <property type="protein sequence ID" value="CAH0549879.1"/>
    <property type="molecule type" value="Genomic_DNA"/>
</dbReference>
<protein>
    <submittedName>
        <fullName evidence="5">Uncharacterized protein</fullName>
    </submittedName>
</protein>
<accession>A0A9P0AW87</accession>
<evidence type="ECO:0000256" key="2">
    <source>
        <dbReference type="ARBA" id="ARBA00023043"/>
    </source>
</evidence>
<dbReference type="InterPro" id="IPR027417">
    <property type="entry name" value="P-loop_NTPase"/>
</dbReference>
<dbReference type="PANTHER" id="PTHR24193:SF121">
    <property type="entry name" value="ADA2A-CONTAINING COMPLEX COMPONENT 3, ISOFORM D"/>
    <property type="match status" value="1"/>
</dbReference>
<feature type="repeat" description="ANK" evidence="3">
    <location>
        <begin position="1108"/>
        <end position="1140"/>
    </location>
</feature>
<dbReference type="GO" id="GO:0000976">
    <property type="term" value="F:transcription cis-regulatory region binding"/>
    <property type="evidence" value="ECO:0007669"/>
    <property type="project" value="TreeGrafter"/>
</dbReference>
<feature type="compositionally biased region" description="Basic and acidic residues" evidence="4">
    <location>
        <begin position="1233"/>
        <end position="1242"/>
    </location>
</feature>
<keyword evidence="2 3" id="KW-0040">ANK repeat</keyword>
<dbReference type="PROSITE" id="PS50088">
    <property type="entry name" value="ANK_REPEAT"/>
    <property type="match status" value="2"/>
</dbReference>
<dbReference type="InterPro" id="IPR002110">
    <property type="entry name" value="Ankyrin_rpt"/>
</dbReference>
<dbReference type="SMART" id="SM00248">
    <property type="entry name" value="ANK"/>
    <property type="match status" value="3"/>
</dbReference>
<evidence type="ECO:0000256" key="4">
    <source>
        <dbReference type="SAM" id="MobiDB-lite"/>
    </source>
</evidence>
<dbReference type="AlphaFoldDB" id="A0A9P0AW87"/>
<evidence type="ECO:0000256" key="3">
    <source>
        <dbReference type="PROSITE-ProRule" id="PRU00023"/>
    </source>
</evidence>
<dbReference type="Gene3D" id="3.40.50.300">
    <property type="entry name" value="P-loop containing nucleotide triphosphate hydrolases"/>
    <property type="match status" value="1"/>
</dbReference>
<dbReference type="Proteomes" id="UP001154078">
    <property type="component" value="Chromosome 11"/>
</dbReference>
<feature type="region of interest" description="Disordered" evidence="4">
    <location>
        <begin position="1232"/>
        <end position="1255"/>
    </location>
</feature>
<keyword evidence="6" id="KW-1185">Reference proteome</keyword>
<proteinExistence type="predicted"/>
<dbReference type="PROSITE" id="PS50297">
    <property type="entry name" value="ANK_REP_REGION"/>
    <property type="match status" value="2"/>
</dbReference>
<evidence type="ECO:0000313" key="5">
    <source>
        <dbReference type="EMBL" id="CAH0549879.1"/>
    </source>
</evidence>
<feature type="repeat" description="ANK" evidence="3">
    <location>
        <begin position="1143"/>
        <end position="1175"/>
    </location>
</feature>
<reference evidence="5" key="1">
    <citation type="submission" date="2021-12" db="EMBL/GenBank/DDBJ databases">
        <authorList>
            <person name="King R."/>
        </authorList>
    </citation>
    <scope>NUCLEOTIDE SEQUENCE</scope>
</reference>
<sequence>MGPVSGFIYEQRLFSLLALRCALDTNIKNFKIGSNLKNFGSLDDIIMEVEYNDGEQKMFLCQLKYHTGSKNLSLNLNKYIRDYNCIQKNYENVKINVIIHTSAKKDCISQHKALIEMDNFNSNLKIFETNKNGYIHKYTTKGLNINDKSITANMVDNFINNCFVFSSQNNIDELLRIVNEEFKKNVKVEQFQLILNYFDTVYLKRNEFISKEEIEWMLKVKILYPFVDHVLQNVYVNDNNCVENDNVIIETLNLFHVSTLSNESMSTILRIITIILETRFDINNLKKELWLEILPENLKIDEEPYFQTLKYIKNNELLSYKDLLILLWMNKDIPLPLIYTEENKRQINFVLENFSNNFSVVLLNKTEFNVSLENFNIFTNFNDIHNKDLKEKNLDLVRIKLHPEESITLKELNFADGITSDIYVKLCSGAENDFKLSNKLPFYITRTLKPLVFNENIFMNDDFLFVVHGDEKKDHHQIQLEDIFKKIVEKLEFKDLTFRMPSLSSIQSEHPKKISKLSDFLKEYSKDGKIKNTTVYSKSSLWKTQNKLKKTFQGSYCCLVEFHEHFLCYAYNGSIEKLSDFMVNMSIDERELLELGLPINIIYGNAGIGKSFMLRNVENILSKEYWVVNLTNNNIFDDTILSDKNMFINYLLIHQVGEKVFNAFKQFLIKLFINRIKNKKVCITIDAFDEMNLGSKVLETISNLLQVPVIISTRPTMKNNLENELCVPSFKINKFSRKNQIDFLQQSASLSPEYKNGVINELKIENSFFGVPLLLKLLVEILPDVNEIKNMNLIVLYEKYLTKSIKHYRNADRRTIKSLAFRLFFKKHFSNFLNETLFKEDVEDFQRTIKETKNNIIGGLYNENEPIFVHRTFAEFLCAQYLTEICMENKFQNIFEELFKERKLNQIKYFFDLITCQDLPLHFAALRNDCKKLAQMHNLFEKDMLGRTVLHIIATYGCYDDVIFNPNNHLMEISCKNKINPFVEANNIIDTILKKSDVKDIIALKDKFNNNVINCILLSESLDILNKICTYTEINLNKVNRDDFLLKIISFDYHTIFELLINEPKIRTNILGSNLNVNGRIINPLHKSLKIAELLIINGINIGEQNMYGVTALIIAAVNNDTDAIKLLVLQGADVNAQDAKNKNSTPLHFVTHHGNLESAKVLLSKGANINAQQNNGDSPLMIAAYTDHRKTWKLVNKKAQKNFQKPRGYSTLYFVAYKDKGNNKIAEVIPSKGEDAQKNDDDLILTSKNDETDI</sequence>
<dbReference type="OrthoDB" id="8194444at2759"/>
<dbReference type="PANTHER" id="PTHR24193">
    <property type="entry name" value="ANKYRIN REPEAT PROTEIN"/>
    <property type="match status" value="1"/>
</dbReference>
<gene>
    <name evidence="5" type="ORF">MELIAE_LOCUS2888</name>
</gene>
<dbReference type="SUPFAM" id="SSF48403">
    <property type="entry name" value="Ankyrin repeat"/>
    <property type="match status" value="1"/>
</dbReference>
<name>A0A9P0AW87_BRAAE</name>
<evidence type="ECO:0000256" key="1">
    <source>
        <dbReference type="ARBA" id="ARBA00022737"/>
    </source>
</evidence>